<sequence>MKPLSLAVLLAFAAAGQAFAASNAIAPVRARDAAPGAVEVSELPEGFADALYETPLAVRVEVDGQYLTDAMVVLDHHRHVTLTQVMDGADSPLPLETRQNYEALLRRGVTLGACSGFDCPMGIVRSAFSMADSKLALFTDHGRAATSSEQHYLTVPKRGSGGALLGHSLSLVTDPRSSASSMNYNLSLTSDLRGWTAHSDMQLLYNHYGHSGGYGGGDQWRKYVNDAYLQKEFKGYYVRGGVFAPDDSTDQGNLAPLPFADANTIAGFSVGSSDTLLKTGNRPSMIPLVVNANKAGRAEIYKDGRLIGSYPTQPGINTLPTERLPHGIYSVSVRLYEGNQLVSSLPESIYKPANWNGEDRWRFRVYGGRRFALWDTSGDDESRDAWVGGGQLGYLLTPKLRGGVSVSYDGIDTPVGLFLDYQLNDHARFYFNPYYSAKRGSGFEVQGTLSAGPASLSFTNRYSERKYSRQVDSFGLNPLPVYTDISRYSRVTGSWQINQHNRLGASFSYDHVHSQRTLDLTFSHDLVTRGGTQLQAFVTVYDRPTSWNGFGAVPSEHGVMIGLSGTLGRESDRVNVSTGAGHSDAGWDPSLNLGYEHTFKDNAVQSIALNGNYARSGSSMTASAQVATGSVSGNGYVQYGVNTGDTSLGLDLQSTTAVGGGAVAEGAETAGGAESAVVLDVDSDNDMPAKGLVARLGDGQSIALHPGRNLIPVSPYEVQHLSFDQTDGRMGGVKFAPTATTVQLYPGGVVHQTIDAMRTITVVGRVVDADGRPQKGIRIQNHAGQAWPENDGVFTLEVSRRWPSITVYRGEHAEATFDLKGKLKQADATGVVVLGDLKCE</sequence>
<name>A0AAW7T6J6_BURVI</name>
<dbReference type="RefSeq" id="WP_301788616.1">
    <property type="nucleotide sequence ID" value="NZ_JAUJRV010000011.1"/>
</dbReference>
<feature type="domain" description="Pilus assembly protein C-terminal" evidence="3">
    <location>
        <begin position="744"/>
        <end position="839"/>
    </location>
</feature>
<dbReference type="InterPro" id="IPR032636">
    <property type="entry name" value="Pilus_assem_E-set-like_dom"/>
</dbReference>
<feature type="domain" description="Pilus assembly protein E-set like" evidence="4">
    <location>
        <begin position="286"/>
        <end position="351"/>
    </location>
</feature>
<dbReference type="AlphaFoldDB" id="A0AAW7T6J6"/>
<evidence type="ECO:0000313" key="6">
    <source>
        <dbReference type="Proteomes" id="UP001171620"/>
    </source>
</evidence>
<evidence type="ECO:0000256" key="2">
    <source>
        <dbReference type="SAM" id="SignalP"/>
    </source>
</evidence>
<organism evidence="5 6">
    <name type="scientific">Burkholderia vietnamiensis</name>
    <dbReference type="NCBI Taxonomy" id="60552"/>
    <lineage>
        <taxon>Bacteria</taxon>
        <taxon>Pseudomonadati</taxon>
        <taxon>Pseudomonadota</taxon>
        <taxon>Betaproteobacteria</taxon>
        <taxon>Burkholderiales</taxon>
        <taxon>Burkholderiaceae</taxon>
        <taxon>Burkholderia</taxon>
        <taxon>Burkholderia cepacia complex</taxon>
    </lineage>
</organism>
<evidence type="ECO:0000259" key="4">
    <source>
        <dbReference type="Pfam" id="PF16967"/>
    </source>
</evidence>
<feature type="chain" id="PRO_5043644946" evidence="2">
    <location>
        <begin position="21"/>
        <end position="840"/>
    </location>
</feature>
<evidence type="ECO:0000259" key="3">
    <source>
        <dbReference type="Pfam" id="PF15976"/>
    </source>
</evidence>
<gene>
    <name evidence="5" type="ORF">QZM33_16010</name>
</gene>
<dbReference type="InterPro" id="IPR031917">
    <property type="entry name" value="Pilus_assem_C"/>
</dbReference>
<evidence type="ECO:0000256" key="1">
    <source>
        <dbReference type="ARBA" id="ARBA00022729"/>
    </source>
</evidence>
<dbReference type="Pfam" id="PF16967">
    <property type="entry name" value="TcfC"/>
    <property type="match status" value="1"/>
</dbReference>
<reference evidence="5" key="1">
    <citation type="submission" date="2023-07" db="EMBL/GenBank/DDBJ databases">
        <title>A collection of bacterial strains from the Burkholderia cepacia Research Laboratory and Repository.</title>
        <authorList>
            <person name="Lipuma J."/>
            <person name="Spilker T."/>
            <person name="Caverly L."/>
        </authorList>
    </citation>
    <scope>NUCLEOTIDE SEQUENCE</scope>
    <source>
        <strain evidence="5">AU44268</strain>
    </source>
</reference>
<protein>
    <submittedName>
        <fullName evidence="5">CS1-pili formation C-terminal domain-containing protein</fullName>
    </submittedName>
</protein>
<evidence type="ECO:0000313" key="5">
    <source>
        <dbReference type="EMBL" id="MDN7796443.1"/>
    </source>
</evidence>
<comment type="caution">
    <text evidence="5">The sequence shown here is derived from an EMBL/GenBank/DDBJ whole genome shotgun (WGS) entry which is preliminary data.</text>
</comment>
<accession>A0AAW7T6J6</accession>
<feature type="signal peptide" evidence="2">
    <location>
        <begin position="1"/>
        <end position="20"/>
    </location>
</feature>
<proteinExistence type="predicted"/>
<dbReference type="EMBL" id="JAUJRV010000011">
    <property type="protein sequence ID" value="MDN7796443.1"/>
    <property type="molecule type" value="Genomic_DNA"/>
</dbReference>
<dbReference type="Pfam" id="PF15976">
    <property type="entry name" value="CooC_C"/>
    <property type="match status" value="1"/>
</dbReference>
<dbReference type="Proteomes" id="UP001171620">
    <property type="component" value="Unassembled WGS sequence"/>
</dbReference>
<keyword evidence="1 2" id="KW-0732">Signal</keyword>